<feature type="compositionally biased region" description="Polar residues" evidence="1">
    <location>
        <begin position="197"/>
        <end position="206"/>
    </location>
</feature>
<comment type="caution">
    <text evidence="3">The sequence shown here is derived from an EMBL/GenBank/DDBJ whole genome shotgun (WGS) entry which is preliminary data.</text>
</comment>
<accession>A0A1U7JH72</accession>
<dbReference type="Proteomes" id="UP000185783">
    <property type="component" value="Unassembled WGS sequence"/>
</dbReference>
<feature type="transmembrane region" description="Helical" evidence="2">
    <location>
        <begin position="6"/>
        <end position="27"/>
    </location>
</feature>
<keyword evidence="4" id="KW-1185">Reference proteome</keyword>
<keyword evidence="2" id="KW-1133">Transmembrane helix</keyword>
<proteinExistence type="predicted"/>
<keyword evidence="2" id="KW-0472">Membrane</keyword>
<name>A0A1U7JH72_9HYPH</name>
<dbReference type="AlphaFoldDB" id="A0A1U7JH72"/>
<feature type="region of interest" description="Disordered" evidence="1">
    <location>
        <begin position="244"/>
        <end position="263"/>
    </location>
</feature>
<feature type="compositionally biased region" description="Basic and acidic residues" evidence="1">
    <location>
        <begin position="186"/>
        <end position="195"/>
    </location>
</feature>
<feature type="compositionally biased region" description="Basic and acidic residues" evidence="1">
    <location>
        <begin position="342"/>
        <end position="366"/>
    </location>
</feature>
<sequence>MIETALYIALGFFSASLLALGALPLVWGRAVRLTRRAIEASNPVSYAKANMARDYLRAQHAVERRILELKLESVGRKHAEEWAARNRAEAKVFKLQDEVTALNKRLEKRGLKDRLTRGFWASEEELGQQDKNSPEPEPETKPAPAQSSASAQASSSTTEQPARTAEVVPLPTERAAVSENHPLQRLAREISREVSELTAQKQQPIVSDTPEEAAEQAGEAFAHLKENYEKLEAERNELKAKLDETEKALKAKPQTARQRTTKAQKELKALQLKYEEAQAQIAALTEQLRSHSASETPEERFQALREELKELAAQLAATAITKDDALSDTFDSIMKDLGTIKSDAKDDATPQLAERIEAARKTGTED</sequence>
<dbReference type="STRING" id="197461.A3843_10990"/>
<dbReference type="EMBL" id="LVVZ01000015">
    <property type="protein sequence ID" value="OKL44090.1"/>
    <property type="molecule type" value="Genomic_DNA"/>
</dbReference>
<dbReference type="RefSeq" id="WP_051269053.1">
    <property type="nucleotide sequence ID" value="NZ_LVVZ01000015.1"/>
</dbReference>
<evidence type="ECO:0000313" key="3">
    <source>
        <dbReference type="EMBL" id="OKL44090.1"/>
    </source>
</evidence>
<evidence type="ECO:0000256" key="1">
    <source>
        <dbReference type="SAM" id="MobiDB-lite"/>
    </source>
</evidence>
<feature type="compositionally biased region" description="Low complexity" evidence="1">
    <location>
        <begin position="142"/>
        <end position="162"/>
    </location>
</feature>
<keyword evidence="2" id="KW-0812">Transmembrane</keyword>
<feature type="region of interest" description="Disordered" evidence="1">
    <location>
        <begin position="341"/>
        <end position="366"/>
    </location>
</feature>
<gene>
    <name evidence="3" type="ORF">A3843_10990</name>
</gene>
<evidence type="ECO:0000313" key="4">
    <source>
        <dbReference type="Proteomes" id="UP000185783"/>
    </source>
</evidence>
<evidence type="ECO:0000256" key="2">
    <source>
        <dbReference type="SAM" id="Phobius"/>
    </source>
</evidence>
<organism evidence="3 4">
    <name type="scientific">Pseudovibrio exalbescens</name>
    <dbReference type="NCBI Taxonomy" id="197461"/>
    <lineage>
        <taxon>Bacteria</taxon>
        <taxon>Pseudomonadati</taxon>
        <taxon>Pseudomonadota</taxon>
        <taxon>Alphaproteobacteria</taxon>
        <taxon>Hyphomicrobiales</taxon>
        <taxon>Stappiaceae</taxon>
        <taxon>Pseudovibrio</taxon>
    </lineage>
</organism>
<reference evidence="3 4" key="1">
    <citation type="submission" date="2016-03" db="EMBL/GenBank/DDBJ databases">
        <title>Genome sequence of Nesiotobacter sp. nov., a moderately halophilic alphaproteobacterium isolated from the Yellow Sea, China.</title>
        <authorList>
            <person name="Zhang G."/>
            <person name="Zhang R."/>
        </authorList>
    </citation>
    <scope>NUCLEOTIDE SEQUENCE [LARGE SCALE GENOMIC DNA]</scope>
    <source>
        <strain evidence="3 4">WB1-6</strain>
    </source>
</reference>
<protein>
    <submittedName>
        <fullName evidence="3">Uncharacterized protein</fullName>
    </submittedName>
</protein>
<feature type="region of interest" description="Disordered" evidence="1">
    <location>
        <begin position="120"/>
        <end position="219"/>
    </location>
</feature>